<reference evidence="2 3" key="1">
    <citation type="journal article" date="2018" name="Sci. Rep.">
        <title>Genomic signatures of local adaptation to the degree of environmental predictability in rotifers.</title>
        <authorList>
            <person name="Franch-Gras L."/>
            <person name="Hahn C."/>
            <person name="Garcia-Roger E.M."/>
            <person name="Carmona M.J."/>
            <person name="Serra M."/>
            <person name="Gomez A."/>
        </authorList>
    </citation>
    <scope>NUCLEOTIDE SEQUENCE [LARGE SCALE GENOMIC DNA]</scope>
    <source>
        <strain evidence="2">HYR1</strain>
    </source>
</reference>
<feature type="transmembrane region" description="Helical" evidence="1">
    <location>
        <begin position="135"/>
        <end position="160"/>
    </location>
</feature>
<dbReference type="EMBL" id="REGN01013830">
    <property type="protein sequence ID" value="RMZ93416.1"/>
    <property type="molecule type" value="Genomic_DNA"/>
</dbReference>
<evidence type="ECO:0000313" key="3">
    <source>
        <dbReference type="Proteomes" id="UP000276133"/>
    </source>
</evidence>
<organism evidence="2 3">
    <name type="scientific">Brachionus plicatilis</name>
    <name type="common">Marine rotifer</name>
    <name type="synonym">Brachionus muelleri</name>
    <dbReference type="NCBI Taxonomy" id="10195"/>
    <lineage>
        <taxon>Eukaryota</taxon>
        <taxon>Metazoa</taxon>
        <taxon>Spiralia</taxon>
        <taxon>Gnathifera</taxon>
        <taxon>Rotifera</taxon>
        <taxon>Eurotatoria</taxon>
        <taxon>Monogononta</taxon>
        <taxon>Pseudotrocha</taxon>
        <taxon>Ploima</taxon>
        <taxon>Brachionidae</taxon>
        <taxon>Brachionus</taxon>
    </lineage>
</organism>
<keyword evidence="1" id="KW-0812">Transmembrane</keyword>
<dbReference type="Proteomes" id="UP000276133">
    <property type="component" value="Unassembled WGS sequence"/>
</dbReference>
<dbReference type="AlphaFoldDB" id="A0A3M7P2W6"/>
<evidence type="ECO:0000256" key="1">
    <source>
        <dbReference type="SAM" id="Phobius"/>
    </source>
</evidence>
<evidence type="ECO:0000313" key="2">
    <source>
        <dbReference type="EMBL" id="RMZ93416.1"/>
    </source>
</evidence>
<keyword evidence="3" id="KW-1185">Reference proteome</keyword>
<keyword evidence="1" id="KW-0472">Membrane</keyword>
<gene>
    <name evidence="2" type="ORF">BpHYR1_043486</name>
</gene>
<sequence length="236" mass="26982">MCKKSCNCLDSIRFCSHIGKRLLGTYTLNSWVKLDLIIGVLVNRDSDKKSKFQMLKLGKKILESKKKFNAMLSEKSLFVQSSEKKMGLPSTHNKKTVAHTQKLYNNKKLKIIKKLSKKLTFEYLVKDKEMKKKMIIILTFRIFITRVICKIFSCIFWTLFCLGVFAGQISSEGTTSTNTWQSLFAIRSDELFTSFSLAAFRSPFGKRLKLVLIDGLGWILNGAFDSFLKVSSLGRT</sequence>
<name>A0A3M7P2W6_BRAPC</name>
<keyword evidence="1" id="KW-1133">Transmembrane helix</keyword>
<comment type="caution">
    <text evidence="2">The sequence shown here is derived from an EMBL/GenBank/DDBJ whole genome shotgun (WGS) entry which is preliminary data.</text>
</comment>
<protein>
    <submittedName>
        <fullName evidence="2">Uncharacterized protein</fullName>
    </submittedName>
</protein>
<accession>A0A3M7P2W6</accession>
<proteinExistence type="predicted"/>